<gene>
    <name evidence="3" type="ORF">C7H19_22755</name>
</gene>
<evidence type="ECO:0008006" key="5">
    <source>
        <dbReference type="Google" id="ProtNLM"/>
    </source>
</evidence>
<feature type="signal peptide" evidence="2">
    <location>
        <begin position="1"/>
        <end position="30"/>
    </location>
</feature>
<comment type="caution">
    <text evidence="3">The sequence shown here is derived from an EMBL/GenBank/DDBJ whole genome shotgun (WGS) entry which is preliminary data.</text>
</comment>
<evidence type="ECO:0000256" key="2">
    <source>
        <dbReference type="SAM" id="SignalP"/>
    </source>
</evidence>
<name>A0A2T1LRM6_9CHRO</name>
<keyword evidence="1" id="KW-0472">Membrane</keyword>
<accession>A0A2T1LRM6</accession>
<keyword evidence="1" id="KW-1133">Transmembrane helix</keyword>
<keyword evidence="4" id="KW-1185">Reference proteome</keyword>
<protein>
    <recommendedName>
        <fullName evidence="5">PEP-CTERM sorting domain-containing protein</fullName>
    </recommendedName>
</protein>
<evidence type="ECO:0000313" key="4">
    <source>
        <dbReference type="Proteomes" id="UP000239001"/>
    </source>
</evidence>
<feature type="transmembrane region" description="Helical" evidence="1">
    <location>
        <begin position="262"/>
        <end position="281"/>
    </location>
</feature>
<reference evidence="3 4" key="1">
    <citation type="submission" date="2018-03" db="EMBL/GenBank/DDBJ databases">
        <title>The ancient ancestry and fast evolution of plastids.</title>
        <authorList>
            <person name="Moore K.R."/>
            <person name="Magnabosco C."/>
            <person name="Momper L."/>
            <person name="Gold D.A."/>
            <person name="Bosak T."/>
            <person name="Fournier G.P."/>
        </authorList>
    </citation>
    <scope>NUCLEOTIDE SEQUENCE [LARGE SCALE GENOMIC DNA]</scope>
    <source>
        <strain evidence="3 4">CCALA 016</strain>
    </source>
</reference>
<sequence>MITCSQTRRFCLIFFSSVSYFLISAFPIRAATFSSFAQYDLSLKNFSQSPQNIFSVGDGDANTIADDGILSSFIDTDAKFLVTPNDTSAYSKSETLLVGTTNNYLGNIRFTTSLIGNFTIPANETLLFSFDGFINLLNQTDDLVSSNLSSSIQFNLLLLDKTTQTVNNILEVLGVINTNSELDYKQDFFGFQTGQDTVLNSYNELTSFGEMNEVINNSFSGLYNKQFAQDTQLDLIIVTQSCNYTSNRINVCKRIPEPANKFILIDLLVVLISVGLFVKVMK</sequence>
<proteinExistence type="predicted"/>
<feature type="chain" id="PRO_5015661345" description="PEP-CTERM sorting domain-containing protein" evidence="2">
    <location>
        <begin position="31"/>
        <end position="282"/>
    </location>
</feature>
<organism evidence="3 4">
    <name type="scientific">Aphanothece hegewaldii CCALA 016</name>
    <dbReference type="NCBI Taxonomy" id="2107694"/>
    <lineage>
        <taxon>Bacteria</taxon>
        <taxon>Bacillati</taxon>
        <taxon>Cyanobacteriota</taxon>
        <taxon>Cyanophyceae</taxon>
        <taxon>Oscillatoriophycideae</taxon>
        <taxon>Chroococcales</taxon>
        <taxon>Aphanothecaceae</taxon>
        <taxon>Aphanothece</taxon>
    </lineage>
</organism>
<dbReference type="AlphaFoldDB" id="A0A2T1LRM6"/>
<keyword evidence="1" id="KW-0812">Transmembrane</keyword>
<keyword evidence="2" id="KW-0732">Signal</keyword>
<evidence type="ECO:0000313" key="3">
    <source>
        <dbReference type="EMBL" id="PSF31401.1"/>
    </source>
</evidence>
<dbReference type="Proteomes" id="UP000239001">
    <property type="component" value="Unassembled WGS sequence"/>
</dbReference>
<dbReference type="RefSeq" id="WP_106459203.1">
    <property type="nucleotide sequence ID" value="NZ_PXOH01000044.1"/>
</dbReference>
<dbReference type="EMBL" id="PXOH01000044">
    <property type="protein sequence ID" value="PSF31401.1"/>
    <property type="molecule type" value="Genomic_DNA"/>
</dbReference>
<reference evidence="3 4" key="2">
    <citation type="submission" date="2018-03" db="EMBL/GenBank/DDBJ databases">
        <authorList>
            <person name="Keele B.F."/>
        </authorList>
    </citation>
    <scope>NUCLEOTIDE SEQUENCE [LARGE SCALE GENOMIC DNA]</scope>
    <source>
        <strain evidence="3 4">CCALA 016</strain>
    </source>
</reference>
<dbReference type="OrthoDB" id="581582at2"/>
<evidence type="ECO:0000256" key="1">
    <source>
        <dbReference type="SAM" id="Phobius"/>
    </source>
</evidence>